<dbReference type="Proteomes" id="UP000261380">
    <property type="component" value="Unplaced"/>
</dbReference>
<organism evidence="7 8">
    <name type="scientific">Xiphophorus couchianus</name>
    <name type="common">Monterrey platyfish</name>
    <dbReference type="NCBI Taxonomy" id="32473"/>
    <lineage>
        <taxon>Eukaryota</taxon>
        <taxon>Metazoa</taxon>
        <taxon>Chordata</taxon>
        <taxon>Craniata</taxon>
        <taxon>Vertebrata</taxon>
        <taxon>Euteleostomi</taxon>
        <taxon>Actinopterygii</taxon>
        <taxon>Neopterygii</taxon>
        <taxon>Teleostei</taxon>
        <taxon>Neoteleostei</taxon>
        <taxon>Acanthomorphata</taxon>
        <taxon>Ovalentaria</taxon>
        <taxon>Atherinomorphae</taxon>
        <taxon>Cyprinodontiformes</taxon>
        <taxon>Poeciliidae</taxon>
        <taxon>Poeciliinae</taxon>
        <taxon>Xiphophorus</taxon>
    </lineage>
</organism>
<dbReference type="GO" id="GO:0042813">
    <property type="term" value="F:Wnt receptor activity"/>
    <property type="evidence" value="ECO:0007669"/>
    <property type="project" value="TreeGrafter"/>
</dbReference>
<evidence type="ECO:0000256" key="5">
    <source>
        <dbReference type="ARBA" id="ARBA00023180"/>
    </source>
</evidence>
<evidence type="ECO:0000313" key="8">
    <source>
        <dbReference type="Proteomes" id="UP000261380"/>
    </source>
</evidence>
<keyword evidence="1" id="KW-0245">EGF-like domain</keyword>
<dbReference type="GO" id="GO:0017147">
    <property type="term" value="F:Wnt-protein binding"/>
    <property type="evidence" value="ECO:0007669"/>
    <property type="project" value="TreeGrafter"/>
</dbReference>
<evidence type="ECO:0008006" key="9">
    <source>
        <dbReference type="Google" id="ProtNLM"/>
    </source>
</evidence>
<evidence type="ECO:0000256" key="2">
    <source>
        <dbReference type="ARBA" id="ARBA00022729"/>
    </source>
</evidence>
<proteinExistence type="predicted"/>
<evidence type="ECO:0000256" key="3">
    <source>
        <dbReference type="ARBA" id="ARBA00022737"/>
    </source>
</evidence>
<dbReference type="PROSITE" id="PS51120">
    <property type="entry name" value="LDLRB"/>
    <property type="match status" value="2"/>
</dbReference>
<dbReference type="STRING" id="32473.ENSXCOP00000000186"/>
<name>A0A3B5KRC0_9TELE</name>
<dbReference type="InterPro" id="IPR011042">
    <property type="entry name" value="6-blade_b-propeller_TolB-like"/>
</dbReference>
<dbReference type="SMART" id="SM00135">
    <property type="entry name" value="LY"/>
    <property type="match status" value="4"/>
</dbReference>
<dbReference type="SUPFAM" id="SSF63825">
    <property type="entry name" value="YWTD domain"/>
    <property type="match status" value="1"/>
</dbReference>
<feature type="repeat" description="LDL-receptor class B" evidence="6">
    <location>
        <begin position="68"/>
        <end position="110"/>
    </location>
</feature>
<reference evidence="7" key="2">
    <citation type="submission" date="2025-09" db="UniProtKB">
        <authorList>
            <consortium name="Ensembl"/>
        </authorList>
    </citation>
    <scope>IDENTIFICATION</scope>
</reference>
<dbReference type="PANTHER" id="PTHR46513:SF13">
    <property type="entry name" value="EGF-LIKE DOMAIN-CONTAINING PROTEIN"/>
    <property type="match status" value="1"/>
</dbReference>
<protein>
    <recommendedName>
        <fullName evidence="9">Low density lipoprotein receptor-related protein 2b</fullName>
    </recommendedName>
</protein>
<evidence type="ECO:0000256" key="4">
    <source>
        <dbReference type="ARBA" id="ARBA00023157"/>
    </source>
</evidence>
<accession>A0A3B5KRC0</accession>
<sequence>DCLDGSDEKNLATGSNIVTVDFDRETSRIYWADAIQKKIWSAFQNGTEKREVSETEKIKSIAVDWVGRNLYWTDSDLENIEVSTLDGHYRKVLLNKNVTSPRGLALDPRNHTYLMFWSDWGQNPRIERASMDGAMRQVIVSTKVYWPNGLALDYTTHRVYFADAYLKYIDYCDYDGRNRHQNLQHPHGMTIFEDKTWRSAPNSATCSGRMVASHPRLSAPCWTGRIAQFWPRRAWRHLGL</sequence>
<evidence type="ECO:0000313" key="7">
    <source>
        <dbReference type="Ensembl" id="ENSXCOP00000000186.1"/>
    </source>
</evidence>
<dbReference type="FunFam" id="2.120.10.30:FF:000241">
    <property type="entry name" value="Low-density lipoprotein receptor-related protein 6"/>
    <property type="match status" value="1"/>
</dbReference>
<dbReference type="InterPro" id="IPR000033">
    <property type="entry name" value="LDLR_classB_rpt"/>
</dbReference>
<dbReference type="AlphaFoldDB" id="A0A3B5KRC0"/>
<keyword evidence="2" id="KW-0732">Signal</keyword>
<dbReference type="PANTHER" id="PTHR46513">
    <property type="entry name" value="VITELLOGENIN RECEPTOR-LIKE PROTEIN-RELATED-RELATED"/>
    <property type="match status" value="1"/>
</dbReference>
<reference evidence="7" key="1">
    <citation type="submission" date="2025-08" db="UniProtKB">
        <authorList>
            <consortium name="Ensembl"/>
        </authorList>
    </citation>
    <scope>IDENTIFICATION</scope>
</reference>
<feature type="repeat" description="LDL-receptor class B" evidence="6">
    <location>
        <begin position="113"/>
        <end position="156"/>
    </location>
</feature>
<evidence type="ECO:0000256" key="6">
    <source>
        <dbReference type="PROSITE-ProRule" id="PRU00461"/>
    </source>
</evidence>
<evidence type="ECO:0000256" key="1">
    <source>
        <dbReference type="ARBA" id="ARBA00022536"/>
    </source>
</evidence>
<dbReference type="Ensembl" id="ENSXCOT00000000191.1">
    <property type="protein sequence ID" value="ENSXCOP00000000186.1"/>
    <property type="gene ID" value="ENSXCOG00000000173.1"/>
</dbReference>
<dbReference type="Gene3D" id="2.120.10.30">
    <property type="entry name" value="TolB, C-terminal domain"/>
    <property type="match status" value="1"/>
</dbReference>
<keyword evidence="5" id="KW-0325">Glycoprotein</keyword>
<dbReference type="GO" id="GO:0005886">
    <property type="term" value="C:plasma membrane"/>
    <property type="evidence" value="ECO:0007669"/>
    <property type="project" value="TreeGrafter"/>
</dbReference>
<keyword evidence="4" id="KW-1015">Disulfide bond</keyword>
<dbReference type="InterPro" id="IPR050778">
    <property type="entry name" value="Cueball_EGF_LRP_Nidogen"/>
</dbReference>
<dbReference type="GO" id="GO:0060070">
    <property type="term" value="P:canonical Wnt signaling pathway"/>
    <property type="evidence" value="ECO:0007669"/>
    <property type="project" value="TreeGrafter"/>
</dbReference>
<keyword evidence="3" id="KW-0677">Repeat</keyword>
<dbReference type="GeneTree" id="ENSGT00940000165769"/>
<dbReference type="Pfam" id="PF00058">
    <property type="entry name" value="Ldl_recept_b"/>
    <property type="match status" value="2"/>
</dbReference>
<keyword evidence="8" id="KW-1185">Reference proteome</keyword>